<dbReference type="InterPro" id="IPR036864">
    <property type="entry name" value="Zn2-C6_fun-type_DNA-bd_sf"/>
</dbReference>
<evidence type="ECO:0000313" key="3">
    <source>
        <dbReference type="EMBL" id="KUJ07292.1"/>
    </source>
</evidence>
<accession>A0A132B4G4</accession>
<reference evidence="3 4" key="1">
    <citation type="submission" date="2015-10" db="EMBL/GenBank/DDBJ databases">
        <title>Full genome of DAOMC 229536 Phialocephala scopiformis, a fungal endophyte of spruce producing the potent anti-insectan compound rugulosin.</title>
        <authorList>
            <consortium name="DOE Joint Genome Institute"/>
            <person name="Walker A.K."/>
            <person name="Frasz S.L."/>
            <person name="Seifert K.A."/>
            <person name="Miller J.D."/>
            <person name="Mondo S.J."/>
            <person name="Labutti K."/>
            <person name="Lipzen A."/>
            <person name="Dockter R."/>
            <person name="Kennedy M."/>
            <person name="Grigoriev I.V."/>
            <person name="Spatafora J.W."/>
        </authorList>
    </citation>
    <scope>NUCLEOTIDE SEQUENCE [LARGE SCALE GENOMIC DNA]</scope>
    <source>
        <strain evidence="3 4">CBS 120377</strain>
    </source>
</reference>
<name>A0A132B4G4_MOLSC</name>
<dbReference type="GO" id="GO:0008270">
    <property type="term" value="F:zinc ion binding"/>
    <property type="evidence" value="ECO:0007669"/>
    <property type="project" value="InterPro"/>
</dbReference>
<dbReference type="GeneID" id="28828731"/>
<sequence>MMESGQVTLTKACISCIKAKRKCSRTLPCQRCTLKQLKCRYKNPPASASGNLSISGNFQPVSANTSRRLRPLNNVPENHSAFDFSAPLSLDHLHLEFPKVILPMDRCTVSFLRNHLLRFPGTYVRSGGTVFMHPRLYQEQSLPHAPLFTTYTLCAIYTQLTSQNVHIVHQAISTTTAAVLDAISSAHTFTSHLAALQSLILLQILTLFSHTTTIPPHVRKQAEARNPLLRAMIHKLYNLAPTSLPSSMSPYQAWIVGESLRRTLHIAHMILGVHSVLNSGTFTLTLFVEALPLDKNGRMWDDVWTPTRSHGWIGGGQERGPTTSDLISYRELVDGWDGGEIKKPTLFEEMLLVACKGIDALKLA</sequence>
<dbReference type="SMART" id="SM00066">
    <property type="entry name" value="GAL4"/>
    <property type="match status" value="1"/>
</dbReference>
<dbReference type="CDD" id="cd00067">
    <property type="entry name" value="GAL4"/>
    <property type="match status" value="1"/>
</dbReference>
<dbReference type="OrthoDB" id="4216928at2759"/>
<dbReference type="PROSITE" id="PS50048">
    <property type="entry name" value="ZN2_CY6_FUNGAL_2"/>
    <property type="match status" value="1"/>
</dbReference>
<evidence type="ECO:0000256" key="1">
    <source>
        <dbReference type="ARBA" id="ARBA00023242"/>
    </source>
</evidence>
<protein>
    <recommendedName>
        <fullName evidence="2">Zn(2)-C6 fungal-type domain-containing protein</fullName>
    </recommendedName>
</protein>
<dbReference type="SUPFAM" id="SSF57701">
    <property type="entry name" value="Zn2/Cys6 DNA-binding domain"/>
    <property type="match status" value="1"/>
</dbReference>
<dbReference type="AlphaFoldDB" id="A0A132B4G4"/>
<dbReference type="GO" id="GO:0000981">
    <property type="term" value="F:DNA-binding transcription factor activity, RNA polymerase II-specific"/>
    <property type="evidence" value="ECO:0007669"/>
    <property type="project" value="InterPro"/>
</dbReference>
<evidence type="ECO:0000313" key="4">
    <source>
        <dbReference type="Proteomes" id="UP000070700"/>
    </source>
</evidence>
<gene>
    <name evidence="3" type="ORF">LY89DRAFT_725807</name>
</gene>
<dbReference type="InParanoid" id="A0A132B4G4"/>
<dbReference type="Proteomes" id="UP000070700">
    <property type="component" value="Unassembled WGS sequence"/>
</dbReference>
<dbReference type="RefSeq" id="XP_018061647.1">
    <property type="nucleotide sequence ID" value="XM_018219005.1"/>
</dbReference>
<dbReference type="InterPro" id="IPR001138">
    <property type="entry name" value="Zn2Cys6_DnaBD"/>
</dbReference>
<organism evidence="3 4">
    <name type="scientific">Mollisia scopiformis</name>
    <name type="common">Conifer needle endophyte fungus</name>
    <name type="synonym">Phialocephala scopiformis</name>
    <dbReference type="NCBI Taxonomy" id="149040"/>
    <lineage>
        <taxon>Eukaryota</taxon>
        <taxon>Fungi</taxon>
        <taxon>Dikarya</taxon>
        <taxon>Ascomycota</taxon>
        <taxon>Pezizomycotina</taxon>
        <taxon>Leotiomycetes</taxon>
        <taxon>Helotiales</taxon>
        <taxon>Mollisiaceae</taxon>
        <taxon>Mollisia</taxon>
    </lineage>
</organism>
<dbReference type="KEGG" id="psco:LY89DRAFT_725807"/>
<proteinExistence type="predicted"/>
<dbReference type="Gene3D" id="4.10.240.10">
    <property type="entry name" value="Zn(2)-C6 fungal-type DNA-binding domain"/>
    <property type="match status" value="1"/>
</dbReference>
<dbReference type="EMBL" id="KQ947440">
    <property type="protein sequence ID" value="KUJ07292.1"/>
    <property type="molecule type" value="Genomic_DNA"/>
</dbReference>
<keyword evidence="4" id="KW-1185">Reference proteome</keyword>
<feature type="domain" description="Zn(2)-C6 fungal-type" evidence="2">
    <location>
        <begin position="12"/>
        <end position="41"/>
    </location>
</feature>
<keyword evidence="1" id="KW-0539">Nucleus</keyword>
<dbReference type="Pfam" id="PF00172">
    <property type="entry name" value="Zn_clus"/>
    <property type="match status" value="1"/>
</dbReference>
<evidence type="ECO:0000259" key="2">
    <source>
        <dbReference type="PROSITE" id="PS50048"/>
    </source>
</evidence>